<dbReference type="Proteomes" id="UP001597318">
    <property type="component" value="Unassembled WGS sequence"/>
</dbReference>
<keyword evidence="2" id="KW-1185">Reference proteome</keyword>
<dbReference type="PANTHER" id="PTHR40053">
    <property type="entry name" value="SPORULATION-CONTROL PROTEIN SPO0M"/>
    <property type="match status" value="1"/>
</dbReference>
<proteinExistence type="predicted"/>
<accession>A0ABW5BZT5</accession>
<evidence type="ECO:0000313" key="2">
    <source>
        <dbReference type="Proteomes" id="UP001597318"/>
    </source>
</evidence>
<dbReference type="Pfam" id="PF07070">
    <property type="entry name" value="Spo0M"/>
    <property type="match status" value="1"/>
</dbReference>
<dbReference type="PANTHER" id="PTHR40053:SF1">
    <property type="entry name" value="SPORULATION-CONTROL PROTEIN SPO0M"/>
    <property type="match status" value="1"/>
</dbReference>
<dbReference type="InterPro" id="IPR009776">
    <property type="entry name" value="Spore_0_M"/>
</dbReference>
<dbReference type="EMBL" id="JBHUIK010000002">
    <property type="protein sequence ID" value="MFD2214376.1"/>
    <property type="molecule type" value="Genomic_DNA"/>
</dbReference>
<evidence type="ECO:0000313" key="1">
    <source>
        <dbReference type="EMBL" id="MFD2214376.1"/>
    </source>
</evidence>
<organism evidence="1 2">
    <name type="scientific">Metabacillus endolithicus</name>
    <dbReference type="NCBI Taxonomy" id="1535204"/>
    <lineage>
        <taxon>Bacteria</taxon>
        <taxon>Bacillati</taxon>
        <taxon>Bacillota</taxon>
        <taxon>Bacilli</taxon>
        <taxon>Bacillales</taxon>
        <taxon>Bacillaceae</taxon>
        <taxon>Metabacillus</taxon>
    </lineage>
</organism>
<name>A0ABW5BZT5_9BACI</name>
<sequence length="256" mass="28922">MSFFNKILASVGVGSAKVDAKLSKSSIMIGEKVEGVIDVQGGNVEQAVDEIYLTVNTNYEKEQDDRVINKHVVIATIKLNEPFVIMPGETKTFPFQIEMPLDTPVSVGSSQVWIQTGVDIKGAVDPQDRDIVTILPNNMMDQILNVMKELGFSLRKVKNEEASFKLRKRLPFVQEFEFIPTSGSYYGKFDEVEVMFFLIDDQKIEVVVEVDRRARGLAGLFSEALDLDESIIKFTIEENELHQVKNIFKEILENHS</sequence>
<protein>
    <submittedName>
        <fullName evidence="1">Sporulation protein</fullName>
    </submittedName>
</protein>
<comment type="caution">
    <text evidence="1">The sequence shown here is derived from an EMBL/GenBank/DDBJ whole genome shotgun (WGS) entry which is preliminary data.</text>
</comment>
<gene>
    <name evidence="1" type="ORF">ACFSKK_11855</name>
</gene>
<reference evidence="2" key="1">
    <citation type="journal article" date="2019" name="Int. J. Syst. Evol. Microbiol.">
        <title>The Global Catalogue of Microorganisms (GCM) 10K type strain sequencing project: providing services to taxonomists for standard genome sequencing and annotation.</title>
        <authorList>
            <consortium name="The Broad Institute Genomics Platform"/>
            <consortium name="The Broad Institute Genome Sequencing Center for Infectious Disease"/>
            <person name="Wu L."/>
            <person name="Ma J."/>
        </authorList>
    </citation>
    <scope>NUCLEOTIDE SEQUENCE [LARGE SCALE GENOMIC DNA]</scope>
    <source>
        <strain evidence="2">CGMCC 1.15474</strain>
    </source>
</reference>
<dbReference type="RefSeq" id="WP_379051727.1">
    <property type="nucleotide sequence ID" value="NZ_JBHUIK010000002.1"/>
</dbReference>